<comment type="caution">
    <text evidence="2">The sequence shown here is derived from an EMBL/GenBank/DDBJ whole genome shotgun (WGS) entry which is preliminary data.</text>
</comment>
<evidence type="ECO:0000313" key="3">
    <source>
        <dbReference type="Proteomes" id="UP000076510"/>
    </source>
</evidence>
<dbReference type="SUPFAM" id="SSF46785">
    <property type="entry name" value="Winged helix' DNA-binding domain"/>
    <property type="match status" value="1"/>
</dbReference>
<dbReference type="InterPro" id="IPR036388">
    <property type="entry name" value="WH-like_DNA-bd_sf"/>
</dbReference>
<dbReference type="OrthoDB" id="5949858at2"/>
<dbReference type="CDD" id="cd00090">
    <property type="entry name" value="HTH_ARSR"/>
    <property type="match status" value="1"/>
</dbReference>
<accession>A0A0J5VDS6</accession>
<name>A0A0J5VDS6_9BACI</name>
<dbReference type="Proteomes" id="UP000076510">
    <property type="component" value="Unassembled WGS sequence"/>
</dbReference>
<sequence length="181" mass="21044">MKNKAELMMHPVRMKICQALMRNKVEGLTPLEMVKVIEDVPQATLYRHIQTLAHAGIIRVTREKKVKSVSEKYYVLNEEEATISKEEWKEASGEEKLLHFSRYQLMVSAQYEDYLKRIGDDEDKASFSMVEMKLSDAEYQQLQTEIGELVKKYYTGATQEKKDREPLRTIAITMIPDSPSH</sequence>
<dbReference type="GO" id="GO:0003677">
    <property type="term" value="F:DNA binding"/>
    <property type="evidence" value="ECO:0007669"/>
    <property type="project" value="UniProtKB-KW"/>
</dbReference>
<dbReference type="RefSeq" id="WP_048005127.1">
    <property type="nucleotide sequence ID" value="NZ_CP047095.1"/>
</dbReference>
<proteinExistence type="predicted"/>
<dbReference type="NCBIfam" id="NF005061">
    <property type="entry name" value="PRK06474.1"/>
    <property type="match status" value="1"/>
</dbReference>
<gene>
    <name evidence="2" type="ORF">AV649_14775</name>
</gene>
<organism evidence="2 3">
    <name type="scientific">Rossellomorea marisflavi</name>
    <dbReference type="NCBI Taxonomy" id="189381"/>
    <lineage>
        <taxon>Bacteria</taxon>
        <taxon>Bacillati</taxon>
        <taxon>Bacillota</taxon>
        <taxon>Bacilli</taxon>
        <taxon>Bacillales</taxon>
        <taxon>Bacillaceae</taxon>
        <taxon>Rossellomorea</taxon>
    </lineage>
</organism>
<protein>
    <submittedName>
        <fullName evidence="2">Uncharacterized protein</fullName>
    </submittedName>
</protein>
<evidence type="ECO:0000256" key="1">
    <source>
        <dbReference type="ARBA" id="ARBA00023125"/>
    </source>
</evidence>
<reference evidence="3" key="1">
    <citation type="submission" date="2016-01" db="EMBL/GenBank/DDBJ databases">
        <title>Whole genome sequencing of Bhargavaea cecembensis T14.</title>
        <authorList>
            <person name="Hong K.W."/>
        </authorList>
    </citation>
    <scope>NUCLEOTIDE SEQUENCE [LARGE SCALE GENOMIC DNA]</scope>
    <source>
        <strain evidence="3">M19</strain>
    </source>
</reference>
<evidence type="ECO:0000313" key="2">
    <source>
        <dbReference type="EMBL" id="KZE50660.1"/>
    </source>
</evidence>
<dbReference type="Gene3D" id="1.10.10.10">
    <property type="entry name" value="Winged helix-like DNA-binding domain superfamily/Winged helix DNA-binding domain"/>
    <property type="match status" value="1"/>
</dbReference>
<keyword evidence="1" id="KW-0238">DNA-binding</keyword>
<dbReference type="InterPro" id="IPR036390">
    <property type="entry name" value="WH_DNA-bd_sf"/>
</dbReference>
<dbReference type="PATRIC" id="fig|189381.10.peg.3036"/>
<dbReference type="AlphaFoldDB" id="A0A0J5VDS6"/>
<dbReference type="EMBL" id="LQQY01000009">
    <property type="protein sequence ID" value="KZE50660.1"/>
    <property type="molecule type" value="Genomic_DNA"/>
</dbReference>
<dbReference type="InterPro" id="IPR011991">
    <property type="entry name" value="ArsR-like_HTH"/>
</dbReference>
<dbReference type="Gene3D" id="6.10.140.2180">
    <property type="match status" value="1"/>
</dbReference>
<dbReference type="Pfam" id="PF12840">
    <property type="entry name" value="HTH_20"/>
    <property type="match status" value="1"/>
</dbReference>